<accession>A0A5C6PB25</accession>
<protein>
    <submittedName>
        <fullName evidence="1">Uncharacterized protein</fullName>
    </submittedName>
</protein>
<name>A0A5C6PB25_9TELE</name>
<sequence>MLTRCSTGQRHKVPSTCVPQITDICLCYVPKCFIYVTSNMGEACTIITTVYSLIPAMLDPLIYC</sequence>
<proteinExistence type="predicted"/>
<dbReference type="Proteomes" id="UP000324091">
    <property type="component" value="Chromosome 12"/>
</dbReference>
<evidence type="ECO:0000313" key="2">
    <source>
        <dbReference type="Proteomes" id="UP000324091"/>
    </source>
</evidence>
<organism evidence="1 2">
    <name type="scientific">Takifugu flavidus</name>
    <name type="common">sansaifugu</name>
    <dbReference type="NCBI Taxonomy" id="433684"/>
    <lineage>
        <taxon>Eukaryota</taxon>
        <taxon>Metazoa</taxon>
        <taxon>Chordata</taxon>
        <taxon>Craniata</taxon>
        <taxon>Vertebrata</taxon>
        <taxon>Euteleostomi</taxon>
        <taxon>Actinopterygii</taxon>
        <taxon>Neopterygii</taxon>
        <taxon>Teleostei</taxon>
        <taxon>Neoteleostei</taxon>
        <taxon>Acanthomorphata</taxon>
        <taxon>Eupercaria</taxon>
        <taxon>Tetraodontiformes</taxon>
        <taxon>Tetradontoidea</taxon>
        <taxon>Tetraodontidae</taxon>
        <taxon>Takifugu</taxon>
    </lineage>
</organism>
<reference evidence="1 2" key="1">
    <citation type="submission" date="2019-04" db="EMBL/GenBank/DDBJ databases">
        <title>Chromosome genome assembly for Takifugu flavidus.</title>
        <authorList>
            <person name="Xiao S."/>
        </authorList>
    </citation>
    <scope>NUCLEOTIDE SEQUENCE [LARGE SCALE GENOMIC DNA]</scope>
    <source>
        <strain evidence="1">HTHZ2018</strain>
        <tissue evidence="1">Muscle</tissue>
    </source>
</reference>
<comment type="caution">
    <text evidence="1">The sequence shown here is derived from an EMBL/GenBank/DDBJ whole genome shotgun (WGS) entry which is preliminary data.</text>
</comment>
<dbReference type="AlphaFoldDB" id="A0A5C6PB25"/>
<dbReference type="EMBL" id="RHFK02000004">
    <property type="protein sequence ID" value="TWW76962.1"/>
    <property type="molecule type" value="Genomic_DNA"/>
</dbReference>
<dbReference type="SUPFAM" id="SSF81321">
    <property type="entry name" value="Family A G protein-coupled receptor-like"/>
    <property type="match status" value="1"/>
</dbReference>
<keyword evidence="2" id="KW-1185">Reference proteome</keyword>
<evidence type="ECO:0000313" key="1">
    <source>
        <dbReference type="EMBL" id="TWW76962.1"/>
    </source>
</evidence>
<gene>
    <name evidence="1" type="ORF">D4764_12G0003520</name>
</gene>